<name>A0A1W1C0A7_9ZZZZ</name>
<evidence type="ECO:0008006" key="2">
    <source>
        <dbReference type="Google" id="ProtNLM"/>
    </source>
</evidence>
<proteinExistence type="predicted"/>
<dbReference type="Gene3D" id="3.40.1350.40">
    <property type="match status" value="1"/>
</dbReference>
<accession>A0A1W1C0A7</accession>
<protein>
    <recommendedName>
        <fullName evidence="2">Type II restriction endonuclease</fullName>
    </recommendedName>
</protein>
<organism evidence="1">
    <name type="scientific">hydrothermal vent metagenome</name>
    <dbReference type="NCBI Taxonomy" id="652676"/>
    <lineage>
        <taxon>unclassified sequences</taxon>
        <taxon>metagenomes</taxon>
        <taxon>ecological metagenomes</taxon>
    </lineage>
</organism>
<evidence type="ECO:0000313" key="1">
    <source>
        <dbReference type="EMBL" id="SFV59157.1"/>
    </source>
</evidence>
<dbReference type="InterPro" id="IPR021107">
    <property type="entry name" value="Restrct_endonuc_II_HinP1I"/>
</dbReference>
<dbReference type="Pfam" id="PF11463">
    <property type="entry name" value="R-HINP1I"/>
    <property type="match status" value="1"/>
</dbReference>
<dbReference type="AlphaFoldDB" id="A0A1W1C0A7"/>
<dbReference type="EMBL" id="FPHE01000089">
    <property type="protein sequence ID" value="SFV59157.1"/>
    <property type="molecule type" value="Genomic_DNA"/>
</dbReference>
<gene>
    <name evidence="1" type="ORF">MNB_SV-12-1856</name>
</gene>
<reference evidence="1" key="1">
    <citation type="submission" date="2016-10" db="EMBL/GenBank/DDBJ databases">
        <authorList>
            <person name="de Groot N.N."/>
        </authorList>
    </citation>
    <scope>NUCLEOTIDE SEQUENCE</scope>
</reference>
<sequence length="177" mass="20650">MTDIQNLQVKLVSNPKGFNQIDKRWLKSYNELWDIPNNVYELLQYFTGEKKPKIDNPRDERRMFANEFSQDEQQLLLNFFNDNKTLIVNDILKGRGKLSAEWMLVILKLKNTETIKWALEPINKVLNHFGNGEVKITPRGSFKIGNITVQRKGGDNGRETANMLQFKINPAELIREN</sequence>